<sequence length="317" mass="36215">MVAGRYQGAVHNEHRVFREPLARLDRQLGADVVGDPVSGGLGDAEERGKLTQRQVRAPVRRNQQHPILQRKAPRPPAPRLVRDLAAHLGHQLAEAARAQLATAVRTPKATSTAPARRLIHCRDRGVSIASPAEAIHECPEQQPHQHDGYMRDRKFDASRAKSQWDTYEYVNPAKEWDGLGPPSAAKEAELSKLTKAPRTQPDRVWWRWLQQKDNYPRFEDYRDAKFITNSGNDPRGKAFERKVIKDHGLVGPDWICQKEVEFKDPETGETYRRKLDAYNTRTKQILEIKSNGSPDRREIPKDLAWAKDPNWKDSRSV</sequence>
<gene>
    <name evidence="2" type="ORF">GCM10010211_10330</name>
</gene>
<evidence type="ECO:0000313" key="3">
    <source>
        <dbReference type="Proteomes" id="UP000654471"/>
    </source>
</evidence>
<comment type="caution">
    <text evidence="2">The sequence shown here is derived from an EMBL/GenBank/DDBJ whole genome shotgun (WGS) entry which is preliminary data.</text>
</comment>
<reference evidence="3" key="1">
    <citation type="journal article" date="2019" name="Int. J. Syst. Evol. Microbiol.">
        <title>The Global Catalogue of Microorganisms (GCM) 10K type strain sequencing project: providing services to taxonomists for standard genome sequencing and annotation.</title>
        <authorList>
            <consortium name="The Broad Institute Genomics Platform"/>
            <consortium name="The Broad Institute Genome Sequencing Center for Infectious Disease"/>
            <person name="Wu L."/>
            <person name="Ma J."/>
        </authorList>
    </citation>
    <scope>NUCLEOTIDE SEQUENCE [LARGE SCALE GENOMIC DNA]</scope>
    <source>
        <strain evidence="3">JCM 3399</strain>
    </source>
</reference>
<accession>A0ABQ2URL4</accession>
<name>A0ABQ2URL4_9ACTN</name>
<evidence type="ECO:0008006" key="4">
    <source>
        <dbReference type="Google" id="ProtNLM"/>
    </source>
</evidence>
<keyword evidence="3" id="KW-1185">Reference proteome</keyword>
<organism evidence="2 3">
    <name type="scientific">Streptomyces albospinus</name>
    <dbReference type="NCBI Taxonomy" id="285515"/>
    <lineage>
        <taxon>Bacteria</taxon>
        <taxon>Bacillati</taxon>
        <taxon>Actinomycetota</taxon>
        <taxon>Actinomycetes</taxon>
        <taxon>Kitasatosporales</taxon>
        <taxon>Streptomycetaceae</taxon>
        <taxon>Streptomyces</taxon>
    </lineage>
</organism>
<dbReference type="Proteomes" id="UP000654471">
    <property type="component" value="Unassembled WGS sequence"/>
</dbReference>
<protein>
    <recommendedName>
        <fullName evidence="4">Tox-REase-9 domain-containing protein</fullName>
    </recommendedName>
</protein>
<evidence type="ECO:0000313" key="2">
    <source>
        <dbReference type="EMBL" id="GGU48096.1"/>
    </source>
</evidence>
<feature type="region of interest" description="Disordered" evidence="1">
    <location>
        <begin position="287"/>
        <end position="317"/>
    </location>
</feature>
<evidence type="ECO:0000256" key="1">
    <source>
        <dbReference type="SAM" id="MobiDB-lite"/>
    </source>
</evidence>
<proteinExistence type="predicted"/>
<dbReference type="EMBL" id="BMRP01000002">
    <property type="protein sequence ID" value="GGU48096.1"/>
    <property type="molecule type" value="Genomic_DNA"/>
</dbReference>
<feature type="compositionally biased region" description="Basic and acidic residues" evidence="1">
    <location>
        <begin position="294"/>
        <end position="317"/>
    </location>
</feature>